<accession>A0AAV7RA59</accession>
<dbReference type="Proteomes" id="UP001066276">
    <property type="component" value="Chromosome 5"/>
</dbReference>
<proteinExistence type="predicted"/>
<name>A0AAV7RA59_PLEWA</name>
<keyword evidence="2" id="KW-1185">Reference proteome</keyword>
<dbReference type="AlphaFoldDB" id="A0AAV7RA59"/>
<organism evidence="1 2">
    <name type="scientific">Pleurodeles waltl</name>
    <name type="common">Iberian ribbed newt</name>
    <dbReference type="NCBI Taxonomy" id="8319"/>
    <lineage>
        <taxon>Eukaryota</taxon>
        <taxon>Metazoa</taxon>
        <taxon>Chordata</taxon>
        <taxon>Craniata</taxon>
        <taxon>Vertebrata</taxon>
        <taxon>Euteleostomi</taxon>
        <taxon>Amphibia</taxon>
        <taxon>Batrachia</taxon>
        <taxon>Caudata</taxon>
        <taxon>Salamandroidea</taxon>
        <taxon>Salamandridae</taxon>
        <taxon>Pleurodelinae</taxon>
        <taxon>Pleurodeles</taxon>
    </lineage>
</organism>
<sequence length="187" mass="19820">MAWAYICWRDGGGLVIASFPLTFGVANYCGCRVFGGLPVAGQNDRGGLPRPRRCCGGLLAGEIQPHDDPKTTQRGLRSHQPPSGMLCVISPAPGIDLPVALQASIDFQPRSWGCVDFSAADQSCVNLFPARQSERGFLTFVLPTSPFRIPGTGWAPLGRVGVSAETPGAGREKSLLSLRLQITGGKL</sequence>
<evidence type="ECO:0000313" key="2">
    <source>
        <dbReference type="Proteomes" id="UP001066276"/>
    </source>
</evidence>
<gene>
    <name evidence="1" type="ORF">NDU88_002014</name>
</gene>
<dbReference type="EMBL" id="JANPWB010000009">
    <property type="protein sequence ID" value="KAJ1149199.1"/>
    <property type="molecule type" value="Genomic_DNA"/>
</dbReference>
<comment type="caution">
    <text evidence="1">The sequence shown here is derived from an EMBL/GenBank/DDBJ whole genome shotgun (WGS) entry which is preliminary data.</text>
</comment>
<evidence type="ECO:0000313" key="1">
    <source>
        <dbReference type="EMBL" id="KAJ1149199.1"/>
    </source>
</evidence>
<reference evidence="1" key="1">
    <citation type="journal article" date="2022" name="bioRxiv">
        <title>Sequencing and chromosome-scale assembly of the giantPleurodeles waltlgenome.</title>
        <authorList>
            <person name="Brown T."/>
            <person name="Elewa A."/>
            <person name="Iarovenko S."/>
            <person name="Subramanian E."/>
            <person name="Araus A.J."/>
            <person name="Petzold A."/>
            <person name="Susuki M."/>
            <person name="Suzuki K.-i.T."/>
            <person name="Hayashi T."/>
            <person name="Toyoda A."/>
            <person name="Oliveira C."/>
            <person name="Osipova E."/>
            <person name="Leigh N.D."/>
            <person name="Simon A."/>
            <person name="Yun M.H."/>
        </authorList>
    </citation>
    <scope>NUCLEOTIDE SEQUENCE</scope>
    <source>
        <strain evidence="1">20211129_DDA</strain>
        <tissue evidence="1">Liver</tissue>
    </source>
</reference>
<protein>
    <submittedName>
        <fullName evidence="1">Uncharacterized protein</fullName>
    </submittedName>
</protein>